<evidence type="ECO:0000313" key="3">
    <source>
        <dbReference type="Proteomes" id="UP000268093"/>
    </source>
</evidence>
<dbReference type="GO" id="GO:0004801">
    <property type="term" value="F:transaldolase activity"/>
    <property type="evidence" value="ECO:0007669"/>
    <property type="project" value="TreeGrafter"/>
</dbReference>
<feature type="non-terminal residue" evidence="2">
    <location>
        <position position="1"/>
    </location>
</feature>
<organism evidence="2 3">
    <name type="scientific">Jimgerdemannia flammicorona</name>
    <dbReference type="NCBI Taxonomy" id="994334"/>
    <lineage>
        <taxon>Eukaryota</taxon>
        <taxon>Fungi</taxon>
        <taxon>Fungi incertae sedis</taxon>
        <taxon>Mucoromycota</taxon>
        <taxon>Mucoromycotina</taxon>
        <taxon>Endogonomycetes</taxon>
        <taxon>Endogonales</taxon>
        <taxon>Endogonaceae</taxon>
        <taxon>Jimgerdemannia</taxon>
    </lineage>
</organism>
<gene>
    <name evidence="2" type="ORF">BC936DRAFT_138233</name>
</gene>
<dbReference type="InterPro" id="IPR013785">
    <property type="entry name" value="Aldolase_TIM"/>
</dbReference>
<keyword evidence="3" id="KW-1185">Reference proteome</keyword>
<reference evidence="2 3" key="1">
    <citation type="journal article" date="2018" name="New Phytol.">
        <title>Phylogenomics of Endogonaceae and evolution of mycorrhizas within Mucoromycota.</title>
        <authorList>
            <person name="Chang Y."/>
            <person name="Desiro A."/>
            <person name="Na H."/>
            <person name="Sandor L."/>
            <person name="Lipzen A."/>
            <person name="Clum A."/>
            <person name="Barry K."/>
            <person name="Grigoriev I.V."/>
            <person name="Martin F.M."/>
            <person name="Stajich J.E."/>
            <person name="Smith M.E."/>
            <person name="Bonito G."/>
            <person name="Spatafora J.W."/>
        </authorList>
    </citation>
    <scope>NUCLEOTIDE SEQUENCE [LARGE SCALE GENOMIC DNA]</scope>
    <source>
        <strain evidence="2 3">GMNB39</strain>
    </source>
</reference>
<protein>
    <submittedName>
        <fullName evidence="2">Protein Y24D9A.8, isoform b</fullName>
    </submittedName>
</protein>
<dbReference type="EMBL" id="RBNI01012767">
    <property type="protein sequence ID" value="RUP42679.1"/>
    <property type="molecule type" value="Genomic_DNA"/>
</dbReference>
<proteinExistence type="predicted"/>
<dbReference type="AlphaFoldDB" id="A0A433CW10"/>
<evidence type="ECO:0000256" key="1">
    <source>
        <dbReference type="ARBA" id="ARBA00023270"/>
    </source>
</evidence>
<name>A0A433CW10_9FUNG</name>
<dbReference type="PANTHER" id="PTHR10683:SF18">
    <property type="entry name" value="TRANSALDOLASE"/>
    <property type="match status" value="1"/>
</dbReference>
<dbReference type="GO" id="GO:0009052">
    <property type="term" value="P:pentose-phosphate shunt, non-oxidative branch"/>
    <property type="evidence" value="ECO:0007669"/>
    <property type="project" value="TreeGrafter"/>
</dbReference>
<dbReference type="OrthoDB" id="2437804at2759"/>
<dbReference type="SUPFAM" id="SSF51569">
    <property type="entry name" value="Aldolase"/>
    <property type="match status" value="1"/>
</dbReference>
<comment type="caution">
    <text evidence="2">The sequence shown here is derived from an EMBL/GenBank/DDBJ whole genome shotgun (WGS) entry which is preliminary data.</text>
</comment>
<sequence length="122" mass="13479">AVANAEAGVTLISPFVGRILDWYKKTTGKEYALAGCDLLTISTGLLAELHQSTRKIDRKLSLSAPTSDVSLQKFTYLNNEAAFRWDLNEDAMATEKLAEGICNFAKDGPKLRSELKKRLMNV</sequence>
<dbReference type="InterPro" id="IPR001585">
    <property type="entry name" value="TAL/FSA"/>
</dbReference>
<evidence type="ECO:0000313" key="2">
    <source>
        <dbReference type="EMBL" id="RUP42679.1"/>
    </source>
</evidence>
<dbReference type="Proteomes" id="UP000268093">
    <property type="component" value="Unassembled WGS sequence"/>
</dbReference>
<keyword evidence="1" id="KW-0704">Schiff base</keyword>
<accession>A0A433CW10</accession>
<dbReference type="UniPathway" id="UPA00115">
    <property type="reaction ID" value="UER00414"/>
</dbReference>
<dbReference type="Gene3D" id="3.20.20.70">
    <property type="entry name" value="Aldolase class I"/>
    <property type="match status" value="2"/>
</dbReference>
<dbReference type="GO" id="GO:0005975">
    <property type="term" value="P:carbohydrate metabolic process"/>
    <property type="evidence" value="ECO:0007669"/>
    <property type="project" value="InterPro"/>
</dbReference>
<dbReference type="PANTHER" id="PTHR10683">
    <property type="entry name" value="TRANSALDOLASE"/>
    <property type="match status" value="1"/>
</dbReference>
<dbReference type="Pfam" id="PF00923">
    <property type="entry name" value="TAL_FSA"/>
    <property type="match status" value="1"/>
</dbReference>